<name>X1LYU5_9ZZZZ</name>
<dbReference type="EMBL" id="BARV01008739">
    <property type="protein sequence ID" value="GAI07590.1"/>
    <property type="molecule type" value="Genomic_DNA"/>
</dbReference>
<accession>X1LYU5</accession>
<dbReference type="Gene3D" id="1.10.12.10">
    <property type="entry name" value="Lyase 2-enoyl-coa Hydratase, Chain A, domain 2"/>
    <property type="match status" value="1"/>
</dbReference>
<dbReference type="GO" id="GO:0008935">
    <property type="term" value="F:1,4-dihydroxy-2-naphthoyl-CoA synthase activity"/>
    <property type="evidence" value="ECO:0007669"/>
    <property type="project" value="TreeGrafter"/>
</dbReference>
<dbReference type="PANTHER" id="PTHR43113:SF1">
    <property type="entry name" value="1,4-DIHYDROXY-2-NAPHTHOYL-COA SYNTHASE, PEROXISOMAL"/>
    <property type="match status" value="1"/>
</dbReference>
<dbReference type="AlphaFoldDB" id="X1LYU5"/>
<sequence length="98" mass="11319">MGLVNAVVSLDKMDEEVDKWCQELLEMNPTCLRIVKASFDSDIENIPHADAYFPNLISPKFFGGEEQLEGMNAFLEKRKPDWGKIVRKRPDSFRQENT</sequence>
<organism evidence="1">
    <name type="scientific">marine sediment metagenome</name>
    <dbReference type="NCBI Taxonomy" id="412755"/>
    <lineage>
        <taxon>unclassified sequences</taxon>
        <taxon>metagenomes</taxon>
        <taxon>ecological metagenomes</taxon>
    </lineage>
</organism>
<dbReference type="InterPro" id="IPR014748">
    <property type="entry name" value="Enoyl-CoA_hydra_C"/>
</dbReference>
<dbReference type="InterPro" id="IPR029045">
    <property type="entry name" value="ClpP/crotonase-like_dom_sf"/>
</dbReference>
<dbReference type="Pfam" id="PF00378">
    <property type="entry name" value="ECH_1"/>
    <property type="match status" value="1"/>
</dbReference>
<dbReference type="PANTHER" id="PTHR43113">
    <property type="entry name" value="NUCLEOSIDE-DIPHOSPHATE-SUGAR EPIMERASE"/>
    <property type="match status" value="1"/>
</dbReference>
<dbReference type="Gene3D" id="3.90.226.10">
    <property type="entry name" value="2-enoyl-CoA Hydratase, Chain A, domain 1"/>
    <property type="match status" value="1"/>
</dbReference>
<gene>
    <name evidence="1" type="ORF">S06H3_17482</name>
</gene>
<dbReference type="InterPro" id="IPR001753">
    <property type="entry name" value="Enoyl-CoA_hydra/iso"/>
</dbReference>
<evidence type="ECO:0000313" key="1">
    <source>
        <dbReference type="EMBL" id="GAI07590.1"/>
    </source>
</evidence>
<dbReference type="SUPFAM" id="SSF52096">
    <property type="entry name" value="ClpP/crotonase"/>
    <property type="match status" value="1"/>
</dbReference>
<evidence type="ECO:0008006" key="2">
    <source>
        <dbReference type="Google" id="ProtNLM"/>
    </source>
</evidence>
<proteinExistence type="predicted"/>
<comment type="caution">
    <text evidence="1">The sequence shown here is derived from an EMBL/GenBank/DDBJ whole genome shotgun (WGS) entry which is preliminary data.</text>
</comment>
<protein>
    <recommendedName>
        <fullName evidence="2">Enoyl-CoA hydratase/isomerase</fullName>
    </recommendedName>
</protein>
<reference evidence="1" key="1">
    <citation type="journal article" date="2014" name="Front. Microbiol.">
        <title>High frequency of phylogenetically diverse reductive dehalogenase-homologous genes in deep subseafloor sedimentary metagenomes.</title>
        <authorList>
            <person name="Kawai M."/>
            <person name="Futagami T."/>
            <person name="Toyoda A."/>
            <person name="Takaki Y."/>
            <person name="Nishi S."/>
            <person name="Hori S."/>
            <person name="Arai W."/>
            <person name="Tsubouchi T."/>
            <person name="Morono Y."/>
            <person name="Uchiyama I."/>
            <person name="Ito T."/>
            <person name="Fujiyama A."/>
            <person name="Inagaki F."/>
            <person name="Takami H."/>
        </authorList>
    </citation>
    <scope>NUCLEOTIDE SEQUENCE</scope>
    <source>
        <strain evidence="1">Expedition CK06-06</strain>
    </source>
</reference>